<dbReference type="InterPro" id="IPR045140">
    <property type="entry name" value="SHCBP1-like"/>
</dbReference>
<comment type="subcellular location">
    <subcellularLocation>
        <location evidence="1">Cytoplasm</location>
        <location evidence="1">Cytoskeleton</location>
        <location evidence="1">Spindle</location>
    </subcellularLocation>
</comment>
<dbReference type="Proteomes" id="UP001378592">
    <property type="component" value="Unassembled WGS sequence"/>
</dbReference>
<dbReference type="GO" id="GO:0007283">
    <property type="term" value="P:spermatogenesis"/>
    <property type="evidence" value="ECO:0007669"/>
    <property type="project" value="TreeGrafter"/>
</dbReference>
<dbReference type="PANTHER" id="PTHR14695">
    <property type="entry name" value="SHC SH2-DOMAIN BINDING PROTEIN 1-RELATED"/>
    <property type="match status" value="1"/>
</dbReference>
<dbReference type="Gene3D" id="2.160.20.10">
    <property type="entry name" value="Single-stranded right-handed beta-helix, Pectin lyase-like"/>
    <property type="match status" value="1"/>
</dbReference>
<dbReference type="InterPro" id="IPR012334">
    <property type="entry name" value="Pectin_lyas_fold"/>
</dbReference>
<evidence type="ECO:0000313" key="6">
    <source>
        <dbReference type="EMBL" id="KAK7866423.1"/>
    </source>
</evidence>
<name>A0AAN9VM23_9ORTH</name>
<keyword evidence="3" id="KW-0206">Cytoskeleton</keyword>
<dbReference type="Pfam" id="PF23762">
    <property type="entry name" value="SHCBP_N"/>
    <property type="match status" value="1"/>
</dbReference>
<dbReference type="EMBL" id="JAZDUA010000147">
    <property type="protein sequence ID" value="KAK7866423.1"/>
    <property type="molecule type" value="Genomic_DNA"/>
</dbReference>
<evidence type="ECO:0008006" key="8">
    <source>
        <dbReference type="Google" id="ProtNLM"/>
    </source>
</evidence>
<evidence type="ECO:0000256" key="2">
    <source>
        <dbReference type="ARBA" id="ARBA00022490"/>
    </source>
</evidence>
<sequence length="553" mass="62002">METDTDIITFEKTCKQRLEEYRSLLCTDKILPSSQMRSEWSYIAEVVLEPIGWKALWKIPASKRVELGIIGPALVNILVDAVDVKDLSAEVTVITGIDKNIPEQQNVFLVDLYPTVHQINDELYIKETADFIDKLRFFYNHLWMPWDVDDDDNQNWVQQHLESRLKLFFDMQNGSILAEMVLQIQYLISEGRRIQTKISELEDKIEDDMNDETIMCDLMDLHYCKDQIKSKFEMYEDPYKRSLLVWKQCRKNSDKTESSNHQKVTYMIWSGGPLNSYIAFLNEAKSYVKAEELVKSSFQLQESLDQAVHGDVLLLSEGCHGLLGLGCLEKGGAIRGVGLPESTILKPHNAGNILLDCSGGIITLENLTIDIQETQIAILVHNSTLHLRNCRIIGQKNRANSGLLVLHGGCVVAQDCFFSGLGAALVVYSKGETSLTACKIQNCLVGMKLQDDAKINLMKCEISECLEFGIKVEICRKASPGVSEVGSAGLLSGVGEIQLSDTSIKNNIRGDVSILQRNSIIHDSDVENPSFSFLLFNNPPMIEAIKSDGPTEK</sequence>
<evidence type="ECO:0000256" key="1">
    <source>
        <dbReference type="ARBA" id="ARBA00004186"/>
    </source>
</evidence>
<comment type="caution">
    <text evidence="6">The sequence shown here is derived from an EMBL/GenBank/DDBJ whole genome shotgun (WGS) entry which is preliminary data.</text>
</comment>
<dbReference type="GO" id="GO:0007112">
    <property type="term" value="P:male meiosis cytokinesis"/>
    <property type="evidence" value="ECO:0007669"/>
    <property type="project" value="TreeGrafter"/>
</dbReference>
<organism evidence="6 7">
    <name type="scientific">Gryllus longicercus</name>
    <dbReference type="NCBI Taxonomy" id="2509291"/>
    <lineage>
        <taxon>Eukaryota</taxon>
        <taxon>Metazoa</taxon>
        <taxon>Ecdysozoa</taxon>
        <taxon>Arthropoda</taxon>
        <taxon>Hexapoda</taxon>
        <taxon>Insecta</taxon>
        <taxon>Pterygota</taxon>
        <taxon>Neoptera</taxon>
        <taxon>Polyneoptera</taxon>
        <taxon>Orthoptera</taxon>
        <taxon>Ensifera</taxon>
        <taxon>Gryllidea</taxon>
        <taxon>Grylloidea</taxon>
        <taxon>Gryllidae</taxon>
        <taxon>Gryllinae</taxon>
        <taxon>Gryllus</taxon>
    </lineage>
</organism>
<dbReference type="InterPro" id="IPR011050">
    <property type="entry name" value="Pectin_lyase_fold/virulence"/>
</dbReference>
<proteinExistence type="predicted"/>
<evidence type="ECO:0000313" key="7">
    <source>
        <dbReference type="Proteomes" id="UP001378592"/>
    </source>
</evidence>
<gene>
    <name evidence="6" type="ORF">R5R35_008950</name>
</gene>
<dbReference type="SUPFAM" id="SSF51126">
    <property type="entry name" value="Pectin lyase-like"/>
    <property type="match status" value="1"/>
</dbReference>
<dbReference type="GO" id="GO:0005819">
    <property type="term" value="C:spindle"/>
    <property type="evidence" value="ECO:0007669"/>
    <property type="project" value="UniProtKB-SubCell"/>
</dbReference>
<feature type="domain" description="SHC SH2" evidence="5">
    <location>
        <begin position="16"/>
        <end position="241"/>
    </location>
</feature>
<evidence type="ECO:0000259" key="4">
    <source>
        <dbReference type="Pfam" id="PF13229"/>
    </source>
</evidence>
<feature type="domain" description="Right handed beta helix" evidence="4">
    <location>
        <begin position="353"/>
        <end position="475"/>
    </location>
</feature>
<dbReference type="PANTHER" id="PTHR14695:SF4">
    <property type="entry name" value="PROTEIN NESSUN DORMA"/>
    <property type="match status" value="1"/>
</dbReference>
<keyword evidence="7" id="KW-1185">Reference proteome</keyword>
<dbReference type="InterPro" id="IPR057508">
    <property type="entry name" value="SHCBP-like_N"/>
</dbReference>
<keyword evidence="2" id="KW-0963">Cytoplasm</keyword>
<dbReference type="Pfam" id="PF13229">
    <property type="entry name" value="Beta_helix"/>
    <property type="match status" value="1"/>
</dbReference>
<evidence type="ECO:0000256" key="3">
    <source>
        <dbReference type="ARBA" id="ARBA00023212"/>
    </source>
</evidence>
<dbReference type="InterPro" id="IPR039448">
    <property type="entry name" value="Beta_helix"/>
</dbReference>
<protein>
    <recommendedName>
        <fullName evidence="8">Right handed beta helix domain-containing protein</fullName>
    </recommendedName>
</protein>
<accession>A0AAN9VM23</accession>
<dbReference type="AlphaFoldDB" id="A0AAN9VM23"/>
<reference evidence="6 7" key="1">
    <citation type="submission" date="2024-03" db="EMBL/GenBank/DDBJ databases">
        <title>The genome assembly and annotation of the cricket Gryllus longicercus Weissman &amp; Gray.</title>
        <authorList>
            <person name="Szrajer S."/>
            <person name="Gray D."/>
            <person name="Ylla G."/>
        </authorList>
    </citation>
    <scope>NUCLEOTIDE SEQUENCE [LARGE SCALE GENOMIC DNA]</scope>
    <source>
        <strain evidence="6">DAG 2021-001</strain>
        <tissue evidence="6">Whole body minus gut</tissue>
    </source>
</reference>
<evidence type="ECO:0000259" key="5">
    <source>
        <dbReference type="Pfam" id="PF23762"/>
    </source>
</evidence>